<name>E9CLG5_9GAMM</name>
<dbReference type="EMBL" id="GL636107">
    <property type="protein sequence ID" value="EFW12477.1"/>
    <property type="molecule type" value="Genomic_DNA"/>
</dbReference>
<gene>
    <name evidence="1" type="ORF">SSYM_1082</name>
</gene>
<protein>
    <submittedName>
        <fullName evidence="1">Putative transposase, IS481 family</fullName>
    </submittedName>
</protein>
<sequence>MKHLVMRDLYAVAVAFPAPHCVNGSAGIWHRAGLESHSRRPKNSPTTKTDPVEIALILELCSLRNMGAKRIQSELKRLHFISLAMATIHKVLCQNQVGPVVKFLRKLISFATHFLFPQPRPDGHM</sequence>
<organism evidence="1 2">
    <name type="scientific">Serratia symbiotica str. Tucson</name>
    <dbReference type="NCBI Taxonomy" id="914128"/>
    <lineage>
        <taxon>Bacteria</taxon>
        <taxon>Pseudomonadati</taxon>
        <taxon>Pseudomonadota</taxon>
        <taxon>Gammaproteobacteria</taxon>
        <taxon>Enterobacterales</taxon>
        <taxon>Yersiniaceae</taxon>
        <taxon>Serratia</taxon>
        <taxon>Serratia symbiotica</taxon>
    </lineage>
</organism>
<evidence type="ECO:0000313" key="1">
    <source>
        <dbReference type="EMBL" id="EFW12477.1"/>
    </source>
</evidence>
<dbReference type="HOGENOM" id="CLU_162703_0_0_6"/>
<dbReference type="Proteomes" id="UP000013568">
    <property type="component" value="Unassembled WGS sequence"/>
</dbReference>
<dbReference type="AlphaFoldDB" id="E9CLG5"/>
<keyword evidence="2" id="KW-1185">Reference proteome</keyword>
<proteinExistence type="predicted"/>
<accession>E9CLG5</accession>
<evidence type="ECO:0000313" key="2">
    <source>
        <dbReference type="Proteomes" id="UP000013568"/>
    </source>
</evidence>
<reference evidence="2" key="1">
    <citation type="journal article" date="2011" name="Genome Biol. Evol.">
        <title>Massive genomic decay in Serratia symbiotica, a recently evolved symbiont of aphids.</title>
        <authorList>
            <person name="Burke G.R."/>
            <person name="Moran N.A."/>
        </authorList>
    </citation>
    <scope>NUCLEOTIDE SEQUENCE [LARGE SCALE GENOMIC DNA]</scope>
    <source>
        <strain evidence="2">Tucson</strain>
    </source>
</reference>